<keyword evidence="6" id="KW-0560">Oxidoreductase</keyword>
<feature type="domain" description="3-hydroxyacyl-CoA dehydrogenase NAD binding" evidence="16">
    <location>
        <begin position="24"/>
        <end position="209"/>
    </location>
</feature>
<evidence type="ECO:0000256" key="13">
    <source>
        <dbReference type="PIRSR" id="PIRSR000105-3"/>
    </source>
</evidence>
<dbReference type="InterPro" id="IPR036291">
    <property type="entry name" value="NAD(P)-bd_dom_sf"/>
</dbReference>
<dbReference type="InterPro" id="IPR022694">
    <property type="entry name" value="3-OHacyl-CoA_DH"/>
</dbReference>
<dbReference type="InterPro" id="IPR008927">
    <property type="entry name" value="6-PGluconate_DH-like_C_sf"/>
</dbReference>
<comment type="pathway">
    <text evidence="2">Lipid metabolism; fatty acid beta-oxidation.</text>
</comment>
<feature type="binding site" evidence="12">
    <location>
        <position position="168"/>
    </location>
    <ligand>
        <name>NAD(+)</name>
        <dbReference type="ChEBI" id="CHEBI:57540"/>
    </ligand>
</feature>
<dbReference type="GO" id="GO:0006635">
    <property type="term" value="P:fatty acid beta-oxidation"/>
    <property type="evidence" value="ECO:0007669"/>
    <property type="project" value="TreeGrafter"/>
</dbReference>
<feature type="binding site" evidence="13">
    <location>
        <position position="144"/>
    </location>
    <ligand>
        <name>CoA</name>
        <dbReference type="ChEBI" id="CHEBI:57287"/>
    </ligand>
</feature>
<evidence type="ECO:0000256" key="14">
    <source>
        <dbReference type="SAM" id="MobiDB-lite"/>
    </source>
</evidence>
<dbReference type="SUPFAM" id="SSF48179">
    <property type="entry name" value="6-phosphogluconate dehydrogenase C-terminal domain-like"/>
    <property type="match status" value="1"/>
</dbReference>
<protein>
    <recommendedName>
        <fullName evidence="4">3-hydroxyacyl-CoA dehydrogenase</fullName>
        <ecNumber evidence="4">1.1.1.35</ecNumber>
    </recommendedName>
</protein>
<dbReference type="InterPro" id="IPR006108">
    <property type="entry name" value="3HC_DH_C"/>
</dbReference>
<evidence type="ECO:0000256" key="7">
    <source>
        <dbReference type="ARBA" id="ARBA00023027"/>
    </source>
</evidence>
<evidence type="ECO:0000256" key="9">
    <source>
        <dbReference type="ARBA" id="ARBA00023128"/>
    </source>
</evidence>
<evidence type="ECO:0000256" key="2">
    <source>
        <dbReference type="ARBA" id="ARBA00005005"/>
    </source>
</evidence>
<keyword evidence="8" id="KW-0443">Lipid metabolism</keyword>
<dbReference type="Pfam" id="PF02737">
    <property type="entry name" value="3HCDH_N"/>
    <property type="match status" value="1"/>
</dbReference>
<keyword evidence="7 12" id="KW-0520">NAD</keyword>
<evidence type="ECO:0000256" key="8">
    <source>
        <dbReference type="ARBA" id="ARBA00023098"/>
    </source>
</evidence>
<evidence type="ECO:0000256" key="12">
    <source>
        <dbReference type="PIRSR" id="PIRSR000105-2"/>
    </source>
</evidence>
<evidence type="ECO:0000256" key="4">
    <source>
        <dbReference type="ARBA" id="ARBA00013000"/>
    </source>
</evidence>
<evidence type="ECO:0000313" key="18">
    <source>
        <dbReference type="Proteomes" id="UP000278143"/>
    </source>
</evidence>
<evidence type="ECO:0000259" key="16">
    <source>
        <dbReference type="Pfam" id="PF02737"/>
    </source>
</evidence>
<keyword evidence="18" id="KW-1185">Reference proteome</keyword>
<feature type="binding site" evidence="13">
    <location>
        <position position="75"/>
    </location>
    <ligand>
        <name>CoA</name>
        <dbReference type="ChEBI" id="CHEBI:57287"/>
    </ligand>
</feature>
<comment type="similarity">
    <text evidence="3">Belongs to the 3-hydroxyacyl-CoA dehydrogenase family.</text>
</comment>
<feature type="binding site" evidence="12">
    <location>
        <position position="303"/>
    </location>
    <ligand>
        <name>NAD(+)</name>
        <dbReference type="ChEBI" id="CHEBI:57540"/>
    </ligand>
</feature>
<comment type="subcellular location">
    <subcellularLocation>
        <location evidence="1">Mitochondrion matrix</location>
    </subcellularLocation>
</comment>
<dbReference type="Proteomes" id="UP000278143">
    <property type="component" value="Unassembled WGS sequence"/>
</dbReference>
<name>A0A4P9Z0X4_9FUNG</name>
<evidence type="ECO:0000256" key="11">
    <source>
        <dbReference type="PIRSR" id="PIRSR000105-1"/>
    </source>
</evidence>
<dbReference type="InterPro" id="IPR006180">
    <property type="entry name" value="3-OHacyl-CoA_DH_CS"/>
</dbReference>
<accession>A0A4P9Z0X4</accession>
<evidence type="ECO:0000256" key="3">
    <source>
        <dbReference type="ARBA" id="ARBA00009463"/>
    </source>
</evidence>
<evidence type="ECO:0000256" key="5">
    <source>
        <dbReference type="ARBA" id="ARBA00022832"/>
    </source>
</evidence>
<dbReference type="Gene3D" id="3.40.50.720">
    <property type="entry name" value="NAD(P)-binding Rossmann-like Domain"/>
    <property type="match status" value="1"/>
</dbReference>
<dbReference type="Pfam" id="PF00725">
    <property type="entry name" value="3HCDH"/>
    <property type="match status" value="1"/>
</dbReference>
<feature type="binding site" evidence="12">
    <location>
        <begin position="29"/>
        <end position="34"/>
    </location>
    <ligand>
        <name>NAD(+)</name>
        <dbReference type="ChEBI" id="CHEBI:57540"/>
    </ligand>
</feature>
<proteinExistence type="inferred from homology"/>
<organism evidence="17 18">
    <name type="scientific">Syncephalis pseudoplumigaleata</name>
    <dbReference type="NCBI Taxonomy" id="1712513"/>
    <lineage>
        <taxon>Eukaryota</taxon>
        <taxon>Fungi</taxon>
        <taxon>Fungi incertae sedis</taxon>
        <taxon>Zoopagomycota</taxon>
        <taxon>Zoopagomycotina</taxon>
        <taxon>Zoopagomycetes</taxon>
        <taxon>Zoopagales</taxon>
        <taxon>Piptocephalidaceae</taxon>
        <taxon>Syncephalis</taxon>
    </lineage>
</organism>
<feature type="binding site" evidence="12">
    <location>
        <position position="52"/>
    </location>
    <ligand>
        <name>NAD(+)</name>
        <dbReference type="ChEBI" id="CHEBI:57540"/>
    </ligand>
</feature>
<feature type="binding site" evidence="12">
    <location>
        <position position="117"/>
    </location>
    <ligand>
        <name>NAD(+)</name>
        <dbReference type="ChEBI" id="CHEBI:57540"/>
    </ligand>
</feature>
<dbReference type="PIRSF" id="PIRSF000105">
    <property type="entry name" value="HCDH"/>
    <property type="match status" value="1"/>
</dbReference>
<evidence type="ECO:0000313" key="17">
    <source>
        <dbReference type="EMBL" id="RKP25552.1"/>
    </source>
</evidence>
<feature type="binding site" evidence="13">
    <location>
        <position position="68"/>
    </location>
    <ligand>
        <name>CoA</name>
        <dbReference type="ChEBI" id="CHEBI:57287"/>
    </ligand>
</feature>
<feature type="site" description="Important for catalytic activity" evidence="11">
    <location>
        <position position="165"/>
    </location>
</feature>
<dbReference type="PANTHER" id="PTHR43561:SF3">
    <property type="entry name" value="HYDROXYACYL-COENZYME A DEHYDROGENASE, MITOCHONDRIAL"/>
    <property type="match status" value="1"/>
</dbReference>
<dbReference type="GO" id="GO:0070403">
    <property type="term" value="F:NAD+ binding"/>
    <property type="evidence" value="ECO:0007669"/>
    <property type="project" value="InterPro"/>
</dbReference>
<reference evidence="18" key="1">
    <citation type="journal article" date="2018" name="Nat. Microbiol.">
        <title>Leveraging single-cell genomics to expand the fungal tree of life.</title>
        <authorList>
            <person name="Ahrendt S.R."/>
            <person name="Quandt C.A."/>
            <person name="Ciobanu D."/>
            <person name="Clum A."/>
            <person name="Salamov A."/>
            <person name="Andreopoulos B."/>
            <person name="Cheng J.F."/>
            <person name="Woyke T."/>
            <person name="Pelin A."/>
            <person name="Henrissat B."/>
            <person name="Reynolds N.K."/>
            <person name="Benny G.L."/>
            <person name="Smith M.E."/>
            <person name="James T.Y."/>
            <person name="Grigoriev I.V."/>
        </authorList>
    </citation>
    <scope>NUCLEOTIDE SEQUENCE [LARGE SCALE GENOMIC DNA]</scope>
    <source>
        <strain evidence="18">Benny S71-1</strain>
    </source>
</reference>
<dbReference type="InterPro" id="IPR006176">
    <property type="entry name" value="3-OHacyl-CoA_DH_NAD-bd"/>
</dbReference>
<dbReference type="FunFam" id="3.40.50.720:FF:000258">
    <property type="entry name" value="Hydroxyacyl-coenzyme A dehydrogenase, mitochondrial"/>
    <property type="match status" value="1"/>
</dbReference>
<feature type="region of interest" description="Disordered" evidence="14">
    <location>
        <begin position="1"/>
        <end position="20"/>
    </location>
</feature>
<feature type="binding site" evidence="12">
    <location>
        <position position="144"/>
    </location>
    <ligand>
        <name>NAD(+)</name>
        <dbReference type="ChEBI" id="CHEBI:57540"/>
    </ligand>
</feature>
<feature type="compositionally biased region" description="Low complexity" evidence="14">
    <location>
        <begin position="1"/>
        <end position="16"/>
    </location>
</feature>
<keyword evidence="9" id="KW-0496">Mitochondrion</keyword>
<evidence type="ECO:0000256" key="1">
    <source>
        <dbReference type="ARBA" id="ARBA00004305"/>
    </source>
</evidence>
<dbReference type="InterPro" id="IPR013328">
    <property type="entry name" value="6PGD_dom2"/>
</dbReference>
<feature type="binding site" evidence="12">
    <location>
        <position position="122"/>
    </location>
    <ligand>
        <name>NAD(+)</name>
        <dbReference type="ChEBI" id="CHEBI:57540"/>
    </ligand>
</feature>
<sequence>MSRGISSTSVAPSPSSERTPAYRNVTVYGSGLMGAGIVQVAAQKGFQVTMVDVNDAALTNGCNIIRASMTRVARKLHPEDEAAQKQLVDDVFSRVATSTDAVAAVSQADLVVEAIVENIETKRRLFAQLDAAAPAKTVFTSNTSSLPITSIASATKRLDRFGGLHFFNPVPQMKLVEVIRTEQTDDAVFEGLMEFSRQLGKTPVACKDTPGFIVNRLLVPYMMEALRLYERGDANVRDIDTAMKLGAGYPMGPFELMDYVGLDTLKFINDGWRNSSAQLKDSNLVSPSKALDKLVAEGKLGRKTGAGFYDYSGVGGDRDRKAKH</sequence>
<dbReference type="EC" id="1.1.1.35" evidence="4"/>
<comment type="catalytic activity">
    <reaction evidence="10">
        <text>a (3S)-3-hydroxyacyl-CoA + NAD(+) = a 3-oxoacyl-CoA + NADH + H(+)</text>
        <dbReference type="Rhea" id="RHEA:22432"/>
        <dbReference type="ChEBI" id="CHEBI:15378"/>
        <dbReference type="ChEBI" id="CHEBI:57318"/>
        <dbReference type="ChEBI" id="CHEBI:57540"/>
        <dbReference type="ChEBI" id="CHEBI:57945"/>
        <dbReference type="ChEBI" id="CHEBI:90726"/>
        <dbReference type="EC" id="1.1.1.35"/>
    </reaction>
</comment>
<dbReference type="Gene3D" id="1.10.1040.10">
    <property type="entry name" value="N-(1-d-carboxylethyl)-l-norvaline Dehydrogenase, domain 2"/>
    <property type="match status" value="1"/>
</dbReference>
<dbReference type="AlphaFoldDB" id="A0A4P9Z0X4"/>
<dbReference type="EMBL" id="KZ989705">
    <property type="protein sequence ID" value="RKP25552.1"/>
    <property type="molecule type" value="Genomic_DNA"/>
</dbReference>
<dbReference type="GO" id="GO:0003857">
    <property type="term" value="F:(3S)-3-hydroxyacyl-CoA dehydrogenase (NAD+) activity"/>
    <property type="evidence" value="ECO:0007669"/>
    <property type="project" value="UniProtKB-EC"/>
</dbReference>
<feature type="domain" description="3-hydroxyacyl-CoA dehydrogenase C-terminal" evidence="15">
    <location>
        <begin position="211"/>
        <end position="311"/>
    </location>
</feature>
<dbReference type="SUPFAM" id="SSF51735">
    <property type="entry name" value="NAD(P)-binding Rossmann-fold domains"/>
    <property type="match status" value="1"/>
</dbReference>
<gene>
    <name evidence="17" type="ORF">SYNPS1DRAFT_15499</name>
</gene>
<evidence type="ECO:0000259" key="15">
    <source>
        <dbReference type="Pfam" id="PF00725"/>
    </source>
</evidence>
<evidence type="ECO:0000256" key="6">
    <source>
        <dbReference type="ARBA" id="ARBA00023002"/>
    </source>
</evidence>
<dbReference type="PANTHER" id="PTHR43561">
    <property type="match status" value="1"/>
</dbReference>
<dbReference type="PROSITE" id="PS00067">
    <property type="entry name" value="3HCDH"/>
    <property type="match status" value="1"/>
</dbReference>
<dbReference type="OrthoDB" id="5958943at2759"/>
<keyword evidence="5" id="KW-0276">Fatty acid metabolism</keyword>
<dbReference type="InterPro" id="IPR052242">
    <property type="entry name" value="Mito_3-hydroxyacyl-CoA_DH"/>
</dbReference>
<dbReference type="GO" id="GO:0005759">
    <property type="term" value="C:mitochondrial matrix"/>
    <property type="evidence" value="ECO:0007669"/>
    <property type="project" value="UniProtKB-SubCell"/>
</dbReference>
<evidence type="ECO:0000256" key="10">
    <source>
        <dbReference type="ARBA" id="ARBA00049556"/>
    </source>
</evidence>